<evidence type="ECO:0000256" key="4">
    <source>
        <dbReference type="ARBA" id="ARBA00022840"/>
    </source>
</evidence>
<dbReference type="GO" id="GO:0015645">
    <property type="term" value="F:fatty acid ligase activity"/>
    <property type="evidence" value="ECO:0007669"/>
    <property type="project" value="TreeGrafter"/>
</dbReference>
<dbReference type="Gene3D" id="3.40.50.12780">
    <property type="entry name" value="N-terminal domain of ligase-like"/>
    <property type="match status" value="1"/>
</dbReference>
<evidence type="ECO:0000313" key="7">
    <source>
        <dbReference type="EMBL" id="TYL37343.1"/>
    </source>
</evidence>
<dbReference type="Gene3D" id="3.30.300.30">
    <property type="match status" value="1"/>
</dbReference>
<dbReference type="GO" id="GO:0006633">
    <property type="term" value="P:fatty acid biosynthetic process"/>
    <property type="evidence" value="ECO:0007669"/>
    <property type="project" value="TreeGrafter"/>
</dbReference>
<dbReference type="OrthoDB" id="193284at2157"/>
<dbReference type="InterPro" id="IPR000873">
    <property type="entry name" value="AMP-dep_synth/lig_dom"/>
</dbReference>
<dbReference type="PANTHER" id="PTHR43605">
    <property type="entry name" value="ACYL-COENZYME A SYNTHETASE"/>
    <property type="match status" value="1"/>
</dbReference>
<keyword evidence="8" id="KW-1185">Reference proteome</keyword>
<evidence type="ECO:0000259" key="6">
    <source>
        <dbReference type="Pfam" id="PF13193"/>
    </source>
</evidence>
<sequence length="569" mass="63709">MPTYDVPEAPDAPKLETYHFHEQDWDSYEQLVDSFEWEIPEEFNVATYICDRWAEAEPDRVALHIKDDPRGQGEYTFGEIQAAANRLANYLEEEGVERGDRIGVNVPQKPEAVVGHLAAWKLGAVSVPLSTLFGPDALRYRLNDCSATACIIDESTVDVYRSVRDEIDDLTTALTVGDVDQNDGEVDFWAAQEGHSEEFETRTTASDDDLTIFYTSGTTGEPKGVRHAHRMLLGHLPLFSSWFMNLELTDDDVYWTPASWTWMGGLGIVVLPAMFYGVPTVGWNEQFDGKDVFELIETYEITNYWIPPTALRMMMEEKEAAERHDVSSVRAITSGGESLGKTIVDWVKETFEGAAIHEGYGQTEANMVVGGCEPLDAVRQGKIGKAAPGQEVQILDPDTAEPTVEPGEVGEIGIWYENNPVCLKEYWNKPEKTDAKVQNGWLLTEDLGKMDEDGYLEFVSRKDDVIISSGYRIGPEEIEDSLAGHEAVADAGIIGVPDDKRGEVPKAYVKLSEGYESSESLAEELQQHVKERLAKYEYPRQLEFIDELPKTATGKIRRADLEKKHEESS</sequence>
<comment type="similarity">
    <text evidence="1">Belongs to the ATP-dependent AMP-binding enzyme family.</text>
</comment>
<dbReference type="GO" id="GO:0006637">
    <property type="term" value="P:acyl-CoA metabolic process"/>
    <property type="evidence" value="ECO:0007669"/>
    <property type="project" value="TreeGrafter"/>
</dbReference>
<dbReference type="InterPro" id="IPR045851">
    <property type="entry name" value="AMP-bd_C_sf"/>
</dbReference>
<evidence type="ECO:0000259" key="5">
    <source>
        <dbReference type="Pfam" id="PF00501"/>
    </source>
</evidence>
<feature type="domain" description="AMP-dependent synthetase/ligase" evidence="5">
    <location>
        <begin position="51"/>
        <end position="414"/>
    </location>
</feature>
<dbReference type="GO" id="GO:0004321">
    <property type="term" value="F:fatty-acyl-CoA synthase activity"/>
    <property type="evidence" value="ECO:0007669"/>
    <property type="project" value="TreeGrafter"/>
</dbReference>
<evidence type="ECO:0000256" key="3">
    <source>
        <dbReference type="ARBA" id="ARBA00022741"/>
    </source>
</evidence>
<dbReference type="InterPro" id="IPR051087">
    <property type="entry name" value="Mitochondrial_ACSM"/>
</dbReference>
<name>A0A8J8TPE5_9EURY</name>
<keyword evidence="2" id="KW-0436">Ligase</keyword>
<dbReference type="EMBL" id="PHNJ01000010">
    <property type="protein sequence ID" value="TYL37343.1"/>
    <property type="molecule type" value="Genomic_DNA"/>
</dbReference>
<dbReference type="InterPro" id="IPR042099">
    <property type="entry name" value="ANL_N_sf"/>
</dbReference>
<dbReference type="GO" id="GO:0005524">
    <property type="term" value="F:ATP binding"/>
    <property type="evidence" value="ECO:0007669"/>
    <property type="project" value="UniProtKB-KW"/>
</dbReference>
<evidence type="ECO:0000256" key="2">
    <source>
        <dbReference type="ARBA" id="ARBA00022598"/>
    </source>
</evidence>
<proteinExistence type="inferred from homology"/>
<reference evidence="7" key="1">
    <citation type="submission" date="2017-11" db="EMBL/GenBank/DDBJ databases">
        <authorList>
            <person name="Kajale S.C."/>
            <person name="Sharma A."/>
        </authorList>
    </citation>
    <scope>NUCLEOTIDE SEQUENCE</scope>
    <source>
        <strain evidence="7">LS1_42</strain>
    </source>
</reference>
<dbReference type="InterPro" id="IPR025110">
    <property type="entry name" value="AMP-bd_C"/>
</dbReference>
<gene>
    <name evidence="7" type="ORF">CV102_17105</name>
</gene>
<keyword evidence="4" id="KW-0067">ATP-binding</keyword>
<organism evidence="7 8">
    <name type="scientific">Natronococcus pandeyae</name>
    <dbReference type="NCBI Taxonomy" id="2055836"/>
    <lineage>
        <taxon>Archaea</taxon>
        <taxon>Methanobacteriati</taxon>
        <taxon>Methanobacteriota</taxon>
        <taxon>Stenosarchaea group</taxon>
        <taxon>Halobacteria</taxon>
        <taxon>Halobacteriales</taxon>
        <taxon>Natrialbaceae</taxon>
        <taxon>Natronococcus</taxon>
    </lineage>
</organism>
<accession>A0A8J8TPE5</accession>
<dbReference type="InterPro" id="IPR020845">
    <property type="entry name" value="AMP-binding_CS"/>
</dbReference>
<dbReference type="Pfam" id="PF00501">
    <property type="entry name" value="AMP-binding"/>
    <property type="match status" value="1"/>
</dbReference>
<comment type="caution">
    <text evidence="7">The sequence shown here is derived from an EMBL/GenBank/DDBJ whole genome shotgun (WGS) entry which is preliminary data.</text>
</comment>
<evidence type="ECO:0000256" key="1">
    <source>
        <dbReference type="ARBA" id="ARBA00006432"/>
    </source>
</evidence>
<dbReference type="RefSeq" id="WP_148859206.1">
    <property type="nucleotide sequence ID" value="NZ_PHNJ01000010.1"/>
</dbReference>
<feature type="domain" description="AMP-binding enzyme C-terminal" evidence="6">
    <location>
        <begin position="477"/>
        <end position="555"/>
    </location>
</feature>
<dbReference type="PANTHER" id="PTHR43605:SF10">
    <property type="entry name" value="ACYL-COA SYNTHETASE MEDIUM CHAIN FAMILY MEMBER 3"/>
    <property type="match status" value="1"/>
</dbReference>
<dbReference type="Proteomes" id="UP000766904">
    <property type="component" value="Unassembled WGS sequence"/>
</dbReference>
<dbReference type="Pfam" id="PF13193">
    <property type="entry name" value="AMP-binding_C"/>
    <property type="match status" value="1"/>
</dbReference>
<keyword evidence="3" id="KW-0547">Nucleotide-binding</keyword>
<dbReference type="GO" id="GO:0016405">
    <property type="term" value="F:CoA-ligase activity"/>
    <property type="evidence" value="ECO:0007669"/>
    <property type="project" value="UniProtKB-ARBA"/>
</dbReference>
<dbReference type="FunFam" id="3.30.300.30:FF:000005">
    <property type="entry name" value="Acyl-coenzyme A synthetase ACSM5, mitochondrial"/>
    <property type="match status" value="1"/>
</dbReference>
<protein>
    <submittedName>
        <fullName evidence="7">AMP-dependent synthetase</fullName>
    </submittedName>
</protein>
<dbReference type="SUPFAM" id="SSF56801">
    <property type="entry name" value="Acetyl-CoA synthetase-like"/>
    <property type="match status" value="1"/>
</dbReference>
<dbReference type="AlphaFoldDB" id="A0A8J8TPE5"/>
<evidence type="ECO:0000313" key="8">
    <source>
        <dbReference type="Proteomes" id="UP000766904"/>
    </source>
</evidence>
<dbReference type="PROSITE" id="PS00455">
    <property type="entry name" value="AMP_BINDING"/>
    <property type="match status" value="1"/>
</dbReference>